<comment type="caution">
    <text evidence="2">The sequence shown here is derived from an EMBL/GenBank/DDBJ whole genome shotgun (WGS) entry which is preliminary data.</text>
</comment>
<feature type="domain" description="Glycosyltransferase 2-like" evidence="1">
    <location>
        <begin position="5"/>
        <end position="154"/>
    </location>
</feature>
<keyword evidence="2" id="KW-0808">Transferase</keyword>
<evidence type="ECO:0000259" key="1">
    <source>
        <dbReference type="Pfam" id="PF00535"/>
    </source>
</evidence>
<proteinExistence type="predicted"/>
<dbReference type="Proteomes" id="UP000244077">
    <property type="component" value="Unassembled WGS sequence"/>
</dbReference>
<dbReference type="GO" id="GO:0016758">
    <property type="term" value="F:hexosyltransferase activity"/>
    <property type="evidence" value="ECO:0007669"/>
    <property type="project" value="UniProtKB-ARBA"/>
</dbReference>
<dbReference type="PANTHER" id="PTHR22916:SF3">
    <property type="entry name" value="UDP-GLCNAC:BETAGAL BETA-1,3-N-ACETYLGLUCOSAMINYLTRANSFERASE-LIKE PROTEIN 1"/>
    <property type="match status" value="1"/>
</dbReference>
<dbReference type="InterPro" id="IPR001173">
    <property type="entry name" value="Glyco_trans_2-like"/>
</dbReference>
<evidence type="ECO:0000313" key="2">
    <source>
        <dbReference type="EMBL" id="PTQ74991.1"/>
    </source>
</evidence>
<protein>
    <submittedName>
        <fullName evidence="2">Teichuronic acid biosynthesis glycosyltransferase TuaG</fullName>
    </submittedName>
</protein>
<dbReference type="EMBL" id="QAOH01000003">
    <property type="protein sequence ID" value="PTQ74991.1"/>
    <property type="molecule type" value="Genomic_DNA"/>
</dbReference>
<dbReference type="Gene3D" id="3.90.550.10">
    <property type="entry name" value="Spore Coat Polysaccharide Biosynthesis Protein SpsA, Chain A"/>
    <property type="match status" value="1"/>
</dbReference>
<dbReference type="SUPFAM" id="SSF53448">
    <property type="entry name" value="Nucleotide-diphospho-sugar transferases"/>
    <property type="match status" value="1"/>
</dbReference>
<dbReference type="InterPro" id="IPR029044">
    <property type="entry name" value="Nucleotide-diphossugar_trans"/>
</dbReference>
<dbReference type="RefSeq" id="WP_170109225.1">
    <property type="nucleotide sequence ID" value="NZ_QAOH01000003.1"/>
</dbReference>
<name>A0A2T5HTU7_9RHOB</name>
<reference evidence="2 3" key="1">
    <citation type="submission" date="2018-04" db="EMBL/GenBank/DDBJ databases">
        <title>Genomic Encyclopedia of Archaeal and Bacterial Type Strains, Phase II (KMG-II): from individual species to whole genera.</title>
        <authorList>
            <person name="Goeker M."/>
        </authorList>
    </citation>
    <scope>NUCLEOTIDE SEQUENCE [LARGE SCALE GENOMIC DNA]</scope>
    <source>
        <strain evidence="2 3">DSM 100434</strain>
    </source>
</reference>
<dbReference type="CDD" id="cd00761">
    <property type="entry name" value="Glyco_tranf_GTA_type"/>
    <property type="match status" value="1"/>
</dbReference>
<dbReference type="Pfam" id="PF00535">
    <property type="entry name" value="Glycos_transf_2"/>
    <property type="match status" value="1"/>
</dbReference>
<evidence type="ECO:0000313" key="3">
    <source>
        <dbReference type="Proteomes" id="UP000244077"/>
    </source>
</evidence>
<organism evidence="2 3">
    <name type="scientific">Celeribacter persicus</name>
    <dbReference type="NCBI Taxonomy" id="1651082"/>
    <lineage>
        <taxon>Bacteria</taxon>
        <taxon>Pseudomonadati</taxon>
        <taxon>Pseudomonadota</taxon>
        <taxon>Alphaproteobacteria</taxon>
        <taxon>Rhodobacterales</taxon>
        <taxon>Roseobacteraceae</taxon>
        <taxon>Celeribacter</taxon>
    </lineage>
</organism>
<gene>
    <name evidence="2" type="ORF">C8N42_103284</name>
</gene>
<keyword evidence="3" id="KW-1185">Reference proteome</keyword>
<sequence length="251" mass="28997">MVKISIVIPVHNAERYLSDCLESVVAQTLEHFEICAVDDGSTDRSRAILEHWARRDPRIRYDCLPQRSGAAAARNRGIDMASGDYIAFLDADDLWHPDKLKRQLAHMRDTDSGFSCTAYERMDEAGKYRGMRRVPPHVDYNTLFLNNTIGTSTVMVRRDLLGPTRFPRLERRQDFALWLRLLKPGGVCTGFDEPLTRYRRHALSLSANRLRAALSTWRVYRTLPEISLRRALWSYGNYLFRTTRKHVLQAG</sequence>
<dbReference type="PANTHER" id="PTHR22916">
    <property type="entry name" value="GLYCOSYLTRANSFERASE"/>
    <property type="match status" value="1"/>
</dbReference>
<dbReference type="AlphaFoldDB" id="A0A2T5HTU7"/>
<accession>A0A2T5HTU7</accession>